<dbReference type="InterPro" id="IPR053973">
    <property type="entry name" value="ERMP1-like_C"/>
</dbReference>
<evidence type="ECO:0000256" key="3">
    <source>
        <dbReference type="ARBA" id="ARBA00010918"/>
    </source>
</evidence>
<keyword evidence="9" id="KW-0862">Zinc</keyword>
<evidence type="ECO:0000256" key="4">
    <source>
        <dbReference type="ARBA" id="ARBA00022670"/>
    </source>
</evidence>
<evidence type="ECO:0000313" key="18">
    <source>
        <dbReference type="Proteomes" id="UP000796880"/>
    </source>
</evidence>
<feature type="transmembrane region" description="Helical" evidence="14">
    <location>
        <begin position="548"/>
        <end position="573"/>
    </location>
</feature>
<evidence type="ECO:0000256" key="5">
    <source>
        <dbReference type="ARBA" id="ARBA00022692"/>
    </source>
</evidence>
<dbReference type="Gene3D" id="3.40.630.10">
    <property type="entry name" value="Zn peptidases"/>
    <property type="match status" value="1"/>
</dbReference>
<evidence type="ECO:0000256" key="10">
    <source>
        <dbReference type="ARBA" id="ARBA00022989"/>
    </source>
</evidence>
<dbReference type="GO" id="GO:0005789">
    <property type="term" value="C:endoplasmic reticulum membrane"/>
    <property type="evidence" value="ECO:0007669"/>
    <property type="project" value="UniProtKB-SubCell"/>
</dbReference>
<evidence type="ECO:0000256" key="11">
    <source>
        <dbReference type="ARBA" id="ARBA00023049"/>
    </source>
</evidence>
<feature type="transmembrane region" description="Helical" evidence="14">
    <location>
        <begin position="412"/>
        <end position="435"/>
    </location>
</feature>
<comment type="caution">
    <text evidence="17">The sequence shown here is derived from an EMBL/GenBank/DDBJ whole genome shotgun (WGS) entry which is preliminary data.</text>
</comment>
<feature type="transmembrane region" description="Helical" evidence="14">
    <location>
        <begin position="371"/>
        <end position="392"/>
    </location>
</feature>
<keyword evidence="13" id="KW-0325">Glycoprotein</keyword>
<keyword evidence="6" id="KW-0479">Metal-binding</keyword>
<feature type="transmembrane region" description="Helical" evidence="14">
    <location>
        <begin position="447"/>
        <end position="468"/>
    </location>
</feature>
<feature type="transmembrane region" description="Helical" evidence="14">
    <location>
        <begin position="516"/>
        <end position="536"/>
    </location>
</feature>
<dbReference type="PANTHER" id="PTHR12147:SF22">
    <property type="entry name" value="ENDOPLASMIC RETICULUM METALLOPEPTIDASE 1"/>
    <property type="match status" value="1"/>
</dbReference>
<dbReference type="EMBL" id="VOIH02000012">
    <property type="protein sequence ID" value="KAF3431060.1"/>
    <property type="molecule type" value="Genomic_DNA"/>
</dbReference>
<keyword evidence="4" id="KW-0645">Protease</keyword>
<keyword evidence="5 14" id="KW-0812">Transmembrane</keyword>
<feature type="domain" description="Peptidase M28" evidence="15">
    <location>
        <begin position="130"/>
        <end position="321"/>
    </location>
</feature>
<dbReference type="GO" id="GO:0006508">
    <property type="term" value="P:proteolysis"/>
    <property type="evidence" value="ECO:0007669"/>
    <property type="project" value="UniProtKB-KW"/>
</dbReference>
<keyword evidence="7" id="KW-0378">Hydrolase</keyword>
<evidence type="ECO:0008006" key="19">
    <source>
        <dbReference type="Google" id="ProtNLM"/>
    </source>
</evidence>
<keyword evidence="8" id="KW-0256">Endoplasmic reticulum</keyword>
<feature type="transmembrane region" description="Helical" evidence="14">
    <location>
        <begin position="593"/>
        <end position="619"/>
    </location>
</feature>
<organism evidence="17 18">
    <name type="scientific">Rhamnella rubrinervis</name>
    <dbReference type="NCBI Taxonomy" id="2594499"/>
    <lineage>
        <taxon>Eukaryota</taxon>
        <taxon>Viridiplantae</taxon>
        <taxon>Streptophyta</taxon>
        <taxon>Embryophyta</taxon>
        <taxon>Tracheophyta</taxon>
        <taxon>Spermatophyta</taxon>
        <taxon>Magnoliopsida</taxon>
        <taxon>eudicotyledons</taxon>
        <taxon>Gunneridae</taxon>
        <taxon>Pentapetalae</taxon>
        <taxon>rosids</taxon>
        <taxon>fabids</taxon>
        <taxon>Rosales</taxon>
        <taxon>Rhamnaceae</taxon>
        <taxon>rhamnoid group</taxon>
        <taxon>Rhamneae</taxon>
        <taxon>Rhamnella</taxon>
    </lineage>
</organism>
<keyword evidence="18" id="KW-1185">Reference proteome</keyword>
<keyword evidence="11" id="KW-0482">Metalloprotease</keyword>
<comment type="cofactor">
    <cofactor evidence="1">
        <name>Zn(2+)</name>
        <dbReference type="ChEBI" id="CHEBI:29105"/>
    </cofactor>
</comment>
<reference evidence="17" key="1">
    <citation type="submission" date="2020-03" db="EMBL/GenBank/DDBJ databases">
        <title>A high-quality chromosome-level genome assembly of a woody plant with both climbing and erect habits, Rhamnella rubrinervis.</title>
        <authorList>
            <person name="Lu Z."/>
            <person name="Yang Y."/>
            <person name="Zhu X."/>
            <person name="Sun Y."/>
        </authorList>
    </citation>
    <scope>NUCLEOTIDE SEQUENCE</scope>
    <source>
        <strain evidence="17">BYM</strain>
        <tissue evidence="17">Leaf</tissue>
    </source>
</reference>
<dbReference type="InterPro" id="IPR048024">
    <property type="entry name" value="Fxna-like_M28_dom"/>
</dbReference>
<dbReference type="FunFam" id="3.40.630.10:FF:000008">
    <property type="entry name" value="Endoplasmic reticulum metallopeptidase 1"/>
    <property type="match status" value="1"/>
</dbReference>
<evidence type="ECO:0000259" key="16">
    <source>
        <dbReference type="Pfam" id="PF22248"/>
    </source>
</evidence>
<evidence type="ECO:0000256" key="1">
    <source>
        <dbReference type="ARBA" id="ARBA00001947"/>
    </source>
</evidence>
<dbReference type="Proteomes" id="UP000796880">
    <property type="component" value="Unassembled WGS sequence"/>
</dbReference>
<evidence type="ECO:0000313" key="17">
    <source>
        <dbReference type="EMBL" id="KAF3431060.1"/>
    </source>
</evidence>
<keyword evidence="10 14" id="KW-1133">Transmembrane helix</keyword>
<proteinExistence type="inferred from homology"/>
<keyword evidence="12 14" id="KW-0472">Membrane</keyword>
<dbReference type="SUPFAM" id="SSF53187">
    <property type="entry name" value="Zn-dependent exopeptidases"/>
    <property type="match status" value="1"/>
</dbReference>
<dbReference type="Pfam" id="PF04389">
    <property type="entry name" value="Peptidase_M28"/>
    <property type="match status" value="1"/>
</dbReference>
<comment type="subcellular location">
    <subcellularLocation>
        <location evidence="2">Endoplasmic reticulum membrane</location>
        <topology evidence="2">Multi-pass membrane protein</topology>
    </subcellularLocation>
</comment>
<feature type="transmembrane region" description="Helical" evidence="14">
    <location>
        <begin position="15"/>
        <end position="34"/>
    </location>
</feature>
<evidence type="ECO:0000256" key="13">
    <source>
        <dbReference type="ARBA" id="ARBA00023180"/>
    </source>
</evidence>
<protein>
    <recommendedName>
        <fullName evidence="19">Endoplasmic reticulum metallopeptidase 1</fullName>
    </recommendedName>
</protein>
<evidence type="ECO:0000256" key="2">
    <source>
        <dbReference type="ARBA" id="ARBA00004477"/>
    </source>
</evidence>
<accession>A0A8K0DHM9</accession>
<dbReference type="OrthoDB" id="76293at2759"/>
<evidence type="ECO:0000256" key="14">
    <source>
        <dbReference type="SAM" id="Phobius"/>
    </source>
</evidence>
<dbReference type="CDD" id="cd03875">
    <property type="entry name" value="M28_Fxna_like"/>
    <property type="match status" value="1"/>
</dbReference>
<evidence type="ECO:0000256" key="7">
    <source>
        <dbReference type="ARBA" id="ARBA00022801"/>
    </source>
</evidence>
<name>A0A8K0DHM9_9ROSA</name>
<evidence type="ECO:0000256" key="8">
    <source>
        <dbReference type="ARBA" id="ARBA00022824"/>
    </source>
</evidence>
<gene>
    <name evidence="17" type="ORF">FNV43_RR25790</name>
</gene>
<evidence type="ECO:0000256" key="6">
    <source>
        <dbReference type="ARBA" id="ARBA00022723"/>
    </source>
</evidence>
<dbReference type="Pfam" id="PF22248">
    <property type="entry name" value="ERMP1_C"/>
    <property type="match status" value="1"/>
</dbReference>
<comment type="similarity">
    <text evidence="3">Belongs to the peptidase M28 family.</text>
</comment>
<dbReference type="AlphaFoldDB" id="A0A8K0DHM9"/>
<dbReference type="GO" id="GO:0046872">
    <property type="term" value="F:metal ion binding"/>
    <property type="evidence" value="ECO:0007669"/>
    <property type="project" value="UniProtKB-KW"/>
</dbReference>
<dbReference type="PANTHER" id="PTHR12147">
    <property type="entry name" value="METALLOPEPTIDASE M28 FAMILY MEMBER"/>
    <property type="match status" value="1"/>
</dbReference>
<dbReference type="InterPro" id="IPR045175">
    <property type="entry name" value="M28_fam"/>
</dbReference>
<sequence length="873" mass="96855">MAFRVSSRDVSGFKLLFSLAIMYGLMSMLVYFIIQMKFIKPLDMDAPLDRFSEARAVDHVRALTKDIDGRQEGRPGLKEAARYIIGQLETIKKRAGSNMRIEIQENLVNGSFNMMFLGHSISLGYRNILNVVMRISSVDSQVSSSSVLLNGHFDSTLGSPGAGDCGSCVASILEIARLVVDSGWVPPQPIIFLFNGGEELFMLGTHGFMKTHEWRKTIGAFINVEASGTGGLDLLCQSGPSLWPSQVYAQSAIHPMAHSAAQDVFSVFPGDTDYRIFSKDYGNIPGLDIIFLFGGYFYHTSHDTLERLLPGSIQARGDNLFSILKAFTNSSQLQNAHEKRSGEVIANLPDGESAIFFDYLTIFMIYYSRRAALILHNIPLVIFLVMPLLLHLGSSGLHSWFATFCDFMKGMLFHATGVILAIIFPIIFSILRLLFTSQAMNWFAHPYLAFMMFIPPALIGLLIPRTVWSCFPLSQDASVLKTSKEALCEEARFWGTFGLYAIITSAYLVAGLSGGFLTFFLSAFMLLAWTLFCLSVKSCGRQSLRTTMFYVIPQIPTIAYSVYFGGFLVQFLIEKMGMMGAVPPPFGYFIQDVVVAAIIGVMTGFCVGPLVPVCSYWLARSSIVQFLVHLSVLGLALSSQFFPYSTAAPKRVVLQYTVHTADSNQIVDSSYDISVLDSNSLRFLFKHAPEMAKELHSSPEFSFETAKLSRHETWMALYPVSLLFATSLKFPAQSDEILKQYDHFPHLSTYEPHTIYSGETRRVHLELSLGSLEEIWVAVLNITGPLSSWSFADNVIPDPETVEGGPPSYICRLSGAGNESWTFWLEASNGGDLRVDVAVIDQRLVGSAKKLTSLLPEWADIIAYSSFLSSYVF</sequence>
<dbReference type="GO" id="GO:0008235">
    <property type="term" value="F:metalloexopeptidase activity"/>
    <property type="evidence" value="ECO:0007669"/>
    <property type="project" value="InterPro"/>
</dbReference>
<feature type="domain" description="Endoplasmic reticulum metallopeptidase 1-like C-terminal" evidence="16">
    <location>
        <begin position="648"/>
        <end position="871"/>
    </location>
</feature>
<evidence type="ECO:0000256" key="9">
    <source>
        <dbReference type="ARBA" id="ARBA00022833"/>
    </source>
</evidence>
<evidence type="ECO:0000256" key="12">
    <source>
        <dbReference type="ARBA" id="ARBA00023136"/>
    </source>
</evidence>
<feature type="transmembrane region" description="Helical" evidence="14">
    <location>
        <begin position="626"/>
        <end position="644"/>
    </location>
</feature>
<evidence type="ECO:0000259" key="15">
    <source>
        <dbReference type="Pfam" id="PF04389"/>
    </source>
</evidence>
<dbReference type="InterPro" id="IPR007484">
    <property type="entry name" value="Peptidase_M28"/>
</dbReference>